<sequence length="258" mass="28706">MAATDATNRIPTTATARPAVIYRDMTRTDIDAVVREFDDTWGNWSSAAGTPASIELSRHFVLHYLEPATHATIAECDGRFMGVLISRIAGMPVMFPEAGGALAETDQRLETDPHGADALRETRQWHDLETELERECHVNEMTQAEIELFLVSGAARGHGVGGSLWRDAMNRFTELGVERYYLHTDSSCDVSFYEHKGLDRLIAWHAAEHPQYGDDMDDIFIYAGAPSARRTSVPQPSSKQAHERESQTSGRNAKGETR</sequence>
<evidence type="ECO:0000256" key="1">
    <source>
        <dbReference type="SAM" id="MobiDB-lite"/>
    </source>
</evidence>
<keyword evidence="4" id="KW-1185">Reference proteome</keyword>
<accession>A0A6N9Z1X6</accession>
<gene>
    <name evidence="3" type="ORF">GFD25_00220</name>
</gene>
<dbReference type="InterPro" id="IPR016181">
    <property type="entry name" value="Acyl_CoA_acyltransferase"/>
</dbReference>
<dbReference type="GO" id="GO:0016747">
    <property type="term" value="F:acyltransferase activity, transferring groups other than amino-acyl groups"/>
    <property type="evidence" value="ECO:0007669"/>
    <property type="project" value="InterPro"/>
</dbReference>
<comment type="caution">
    <text evidence="3">The sequence shown here is derived from an EMBL/GenBank/DDBJ whole genome shotgun (WGS) entry which is preliminary data.</text>
</comment>
<dbReference type="RefSeq" id="WP_163228755.1">
    <property type="nucleotide sequence ID" value="NZ_WHZW01000001.1"/>
</dbReference>
<evidence type="ECO:0000313" key="3">
    <source>
        <dbReference type="EMBL" id="NEG88451.1"/>
    </source>
</evidence>
<name>A0A6N9Z1X6_9BIFI</name>
<dbReference type="PROSITE" id="PS51186">
    <property type="entry name" value="GNAT"/>
    <property type="match status" value="1"/>
</dbReference>
<dbReference type="CDD" id="cd04301">
    <property type="entry name" value="NAT_SF"/>
    <property type="match status" value="1"/>
</dbReference>
<evidence type="ECO:0000259" key="2">
    <source>
        <dbReference type="PROSITE" id="PS51186"/>
    </source>
</evidence>
<dbReference type="Proteomes" id="UP000469194">
    <property type="component" value="Unassembled WGS sequence"/>
</dbReference>
<dbReference type="InterPro" id="IPR000182">
    <property type="entry name" value="GNAT_dom"/>
</dbReference>
<dbReference type="SUPFAM" id="SSF55729">
    <property type="entry name" value="Acyl-CoA N-acyltransferases (Nat)"/>
    <property type="match status" value="1"/>
</dbReference>
<feature type="region of interest" description="Disordered" evidence="1">
    <location>
        <begin position="227"/>
        <end position="258"/>
    </location>
</feature>
<dbReference type="Pfam" id="PF00583">
    <property type="entry name" value="Acetyltransf_1"/>
    <property type="match status" value="1"/>
</dbReference>
<proteinExistence type="predicted"/>
<protein>
    <submittedName>
        <fullName evidence="3">GNAT family N-acetyltransferase</fullName>
    </submittedName>
</protein>
<feature type="domain" description="N-acetyltransferase" evidence="2">
    <location>
        <begin position="20"/>
        <end position="217"/>
    </location>
</feature>
<feature type="compositionally biased region" description="Polar residues" evidence="1">
    <location>
        <begin position="229"/>
        <end position="239"/>
    </location>
</feature>
<reference evidence="3 4" key="1">
    <citation type="submission" date="2019-10" db="EMBL/GenBank/DDBJ databases">
        <title>Bifidobacterium from non-human primates.</title>
        <authorList>
            <person name="Modesto M."/>
        </authorList>
    </citation>
    <scope>NUCLEOTIDE SEQUENCE [LARGE SCALE GENOMIC DNA]</scope>
    <source>
        <strain evidence="3 4">TRE17</strain>
    </source>
</reference>
<evidence type="ECO:0000313" key="4">
    <source>
        <dbReference type="Proteomes" id="UP000469194"/>
    </source>
</evidence>
<dbReference type="AlphaFoldDB" id="A0A6N9Z1X6"/>
<keyword evidence="3" id="KW-0808">Transferase</keyword>
<dbReference type="Gene3D" id="3.40.630.30">
    <property type="match status" value="1"/>
</dbReference>
<organism evidence="3 4">
    <name type="scientific">Bifidobacterium aerophilum</name>
    <dbReference type="NCBI Taxonomy" id="1798155"/>
    <lineage>
        <taxon>Bacteria</taxon>
        <taxon>Bacillati</taxon>
        <taxon>Actinomycetota</taxon>
        <taxon>Actinomycetes</taxon>
        <taxon>Bifidobacteriales</taxon>
        <taxon>Bifidobacteriaceae</taxon>
        <taxon>Bifidobacterium</taxon>
    </lineage>
</organism>
<dbReference type="EMBL" id="WHZW01000001">
    <property type="protein sequence ID" value="NEG88451.1"/>
    <property type="molecule type" value="Genomic_DNA"/>
</dbReference>